<keyword evidence="5" id="KW-1185">Reference proteome</keyword>
<dbReference type="Pfam" id="PF00072">
    <property type="entry name" value="Response_reg"/>
    <property type="match status" value="1"/>
</dbReference>
<dbReference type="EMBL" id="FNGY01000001">
    <property type="protein sequence ID" value="SDL29078.1"/>
    <property type="molecule type" value="Genomic_DNA"/>
</dbReference>
<dbReference type="Pfam" id="PF04397">
    <property type="entry name" value="LytTR"/>
    <property type="match status" value="1"/>
</dbReference>
<gene>
    <name evidence="4" type="ORF">SAMN05421820_10168</name>
</gene>
<evidence type="ECO:0000256" key="1">
    <source>
        <dbReference type="PROSITE-ProRule" id="PRU00169"/>
    </source>
</evidence>
<dbReference type="PROSITE" id="PS50110">
    <property type="entry name" value="RESPONSE_REGULATORY"/>
    <property type="match status" value="1"/>
</dbReference>
<dbReference type="InterPro" id="IPR046947">
    <property type="entry name" value="LytR-like"/>
</dbReference>
<accession>A0A1G9IUV8</accession>
<feature type="domain" description="HTH LytTR-type" evidence="3">
    <location>
        <begin position="135"/>
        <end position="239"/>
    </location>
</feature>
<dbReference type="SMART" id="SM00448">
    <property type="entry name" value="REC"/>
    <property type="match status" value="1"/>
</dbReference>
<dbReference type="STRING" id="430522.BFS30_00165"/>
<dbReference type="RefSeq" id="WP_172664776.1">
    <property type="nucleotide sequence ID" value="NZ_FNGY01000001.1"/>
</dbReference>
<dbReference type="InterPro" id="IPR001789">
    <property type="entry name" value="Sig_transdc_resp-reg_receiver"/>
</dbReference>
<keyword evidence="1" id="KW-0597">Phosphoprotein</keyword>
<dbReference type="AlphaFoldDB" id="A0A1G9IUV8"/>
<dbReference type="GO" id="GO:0003677">
    <property type="term" value="F:DNA binding"/>
    <property type="evidence" value="ECO:0007669"/>
    <property type="project" value="InterPro"/>
</dbReference>
<sequence length="239" mass="27364">MKIIKVLIIDDERFAREELKRALSDYPLFELVGEAQNADEARAEIQGKKPDLIFLDIQMPGESGFELLASLAEVPEVIFTTAFDQYAVKAFEINALDYLMKPIRDERFALAIARVMEKGKKQEAEKGTLTADRTIFIKDGERCHFVKLSEVYLIESMDNYARLYFGAQKAFLKTSLNQLTEKLDEAVFFRISRTHIVNLNYIKEIFPMPKGKLRIGLKTGELLDVSDRQSVKFKLINGV</sequence>
<protein>
    <submittedName>
        <fullName evidence="4">Two-component system, LytT family, response regulator</fullName>
    </submittedName>
</protein>
<evidence type="ECO:0000259" key="3">
    <source>
        <dbReference type="PROSITE" id="PS50930"/>
    </source>
</evidence>
<feature type="domain" description="Response regulatory" evidence="2">
    <location>
        <begin position="5"/>
        <end position="116"/>
    </location>
</feature>
<evidence type="ECO:0000313" key="5">
    <source>
        <dbReference type="Proteomes" id="UP000183200"/>
    </source>
</evidence>
<dbReference type="InterPro" id="IPR007492">
    <property type="entry name" value="LytTR_DNA-bd_dom"/>
</dbReference>
<reference evidence="5" key="1">
    <citation type="submission" date="2016-10" db="EMBL/GenBank/DDBJ databases">
        <authorList>
            <person name="Varghese N."/>
            <person name="Submissions S."/>
        </authorList>
    </citation>
    <scope>NUCLEOTIDE SEQUENCE [LARGE SCALE GENOMIC DNA]</scope>
    <source>
        <strain evidence="5">DSM 19110</strain>
    </source>
</reference>
<dbReference type="Gene3D" id="3.40.50.2300">
    <property type="match status" value="1"/>
</dbReference>
<dbReference type="PANTHER" id="PTHR37299:SF1">
    <property type="entry name" value="STAGE 0 SPORULATION PROTEIN A HOMOLOG"/>
    <property type="match status" value="1"/>
</dbReference>
<dbReference type="SMART" id="SM00850">
    <property type="entry name" value="LytTR"/>
    <property type="match status" value="1"/>
</dbReference>
<dbReference type="PROSITE" id="PS50930">
    <property type="entry name" value="HTH_LYTTR"/>
    <property type="match status" value="1"/>
</dbReference>
<dbReference type="SUPFAM" id="SSF52172">
    <property type="entry name" value="CheY-like"/>
    <property type="match status" value="1"/>
</dbReference>
<dbReference type="InterPro" id="IPR011006">
    <property type="entry name" value="CheY-like_superfamily"/>
</dbReference>
<dbReference type="Gene3D" id="2.40.50.1020">
    <property type="entry name" value="LytTr DNA-binding domain"/>
    <property type="match status" value="1"/>
</dbReference>
<dbReference type="Proteomes" id="UP000183200">
    <property type="component" value="Unassembled WGS sequence"/>
</dbReference>
<dbReference type="PANTHER" id="PTHR37299">
    <property type="entry name" value="TRANSCRIPTIONAL REGULATOR-RELATED"/>
    <property type="match status" value="1"/>
</dbReference>
<evidence type="ECO:0000313" key="4">
    <source>
        <dbReference type="EMBL" id="SDL29078.1"/>
    </source>
</evidence>
<proteinExistence type="predicted"/>
<feature type="modified residue" description="4-aspartylphosphate" evidence="1">
    <location>
        <position position="56"/>
    </location>
</feature>
<organism evidence="4 5">
    <name type="scientific">Pedobacter steynii</name>
    <dbReference type="NCBI Taxonomy" id="430522"/>
    <lineage>
        <taxon>Bacteria</taxon>
        <taxon>Pseudomonadati</taxon>
        <taxon>Bacteroidota</taxon>
        <taxon>Sphingobacteriia</taxon>
        <taxon>Sphingobacteriales</taxon>
        <taxon>Sphingobacteriaceae</taxon>
        <taxon>Pedobacter</taxon>
    </lineage>
</organism>
<name>A0A1G9IUV8_9SPHI</name>
<dbReference type="GO" id="GO:0000156">
    <property type="term" value="F:phosphorelay response regulator activity"/>
    <property type="evidence" value="ECO:0007669"/>
    <property type="project" value="InterPro"/>
</dbReference>
<evidence type="ECO:0000259" key="2">
    <source>
        <dbReference type="PROSITE" id="PS50110"/>
    </source>
</evidence>